<protein>
    <submittedName>
        <fullName evidence="12">Tyrosine-type recombinase/integrase</fullName>
    </submittedName>
</protein>
<evidence type="ECO:0000256" key="4">
    <source>
        <dbReference type="ARBA" id="ARBA00022829"/>
    </source>
</evidence>
<gene>
    <name evidence="12" type="ORF">HZY85_06970</name>
</gene>
<dbReference type="SUPFAM" id="SSF56349">
    <property type="entry name" value="DNA breaking-rejoining enzymes"/>
    <property type="match status" value="1"/>
</dbReference>
<dbReference type="InterPro" id="IPR011010">
    <property type="entry name" value="DNA_brk_join_enz"/>
</dbReference>
<evidence type="ECO:0000256" key="3">
    <source>
        <dbReference type="ARBA" id="ARBA00022618"/>
    </source>
</evidence>
<name>A0ABX2T353_9BACL</name>
<dbReference type="InterPro" id="IPR010998">
    <property type="entry name" value="Integrase_recombinase_N"/>
</dbReference>
<keyword evidence="3" id="KW-0132">Cell division</keyword>
<comment type="subcellular location">
    <subcellularLocation>
        <location evidence="1">Cytoplasm</location>
    </subcellularLocation>
</comment>
<dbReference type="Gene3D" id="1.10.150.130">
    <property type="match status" value="1"/>
</dbReference>
<dbReference type="Proteomes" id="UP000531840">
    <property type="component" value="Unassembled WGS sequence"/>
</dbReference>
<evidence type="ECO:0000256" key="5">
    <source>
        <dbReference type="ARBA" id="ARBA00022908"/>
    </source>
</evidence>
<accession>A0ABX2T353</accession>
<feature type="domain" description="Core-binding (CB)" evidence="11">
    <location>
        <begin position="1"/>
        <end position="74"/>
    </location>
</feature>
<proteinExistence type="predicted"/>
<dbReference type="InterPro" id="IPR002104">
    <property type="entry name" value="Integrase_catalytic"/>
</dbReference>
<keyword evidence="8" id="KW-0131">Cell cycle</keyword>
<keyword evidence="2" id="KW-0963">Cytoplasm</keyword>
<keyword evidence="5" id="KW-0229">DNA integration</keyword>
<evidence type="ECO:0000259" key="10">
    <source>
        <dbReference type="PROSITE" id="PS51898"/>
    </source>
</evidence>
<organism evidence="12 13">
    <name type="scientific">Gemelliphila palaticanis</name>
    <dbReference type="NCBI Taxonomy" id="81950"/>
    <lineage>
        <taxon>Bacteria</taxon>
        <taxon>Bacillati</taxon>
        <taxon>Bacillota</taxon>
        <taxon>Bacilli</taxon>
        <taxon>Bacillales</taxon>
        <taxon>Gemellaceae</taxon>
        <taxon>Gemelliphila</taxon>
    </lineage>
</organism>
<feature type="domain" description="Tyr recombinase" evidence="10">
    <location>
        <begin position="96"/>
        <end position="284"/>
    </location>
</feature>
<dbReference type="RefSeq" id="WP_179941693.1">
    <property type="nucleotide sequence ID" value="NZ_JACBYF010000017.1"/>
</dbReference>
<evidence type="ECO:0000259" key="11">
    <source>
        <dbReference type="PROSITE" id="PS51900"/>
    </source>
</evidence>
<dbReference type="InterPro" id="IPR044068">
    <property type="entry name" value="CB"/>
</dbReference>
<evidence type="ECO:0000256" key="1">
    <source>
        <dbReference type="ARBA" id="ARBA00004496"/>
    </source>
</evidence>
<dbReference type="PANTHER" id="PTHR30349">
    <property type="entry name" value="PHAGE INTEGRASE-RELATED"/>
    <property type="match status" value="1"/>
</dbReference>
<dbReference type="PROSITE" id="PS51898">
    <property type="entry name" value="TYR_RECOMBINASE"/>
    <property type="match status" value="1"/>
</dbReference>
<reference evidence="12 13" key="1">
    <citation type="submission" date="2020-07" db="EMBL/GenBank/DDBJ databases">
        <title>MOT database genomes.</title>
        <authorList>
            <person name="Joseph S."/>
            <person name="Aduse-Opoku J."/>
            <person name="Hashim A."/>
            <person name="Wade W."/>
            <person name="Curtis M."/>
        </authorList>
    </citation>
    <scope>NUCLEOTIDE SEQUENCE [LARGE SCALE GENOMIC DNA]</scope>
    <source>
        <strain evidence="12 13">CIP 106318</strain>
    </source>
</reference>
<dbReference type="PANTHER" id="PTHR30349:SF77">
    <property type="entry name" value="TYROSINE RECOMBINASE XERC"/>
    <property type="match status" value="1"/>
</dbReference>
<keyword evidence="6 9" id="KW-0238">DNA-binding</keyword>
<dbReference type="InterPro" id="IPR013762">
    <property type="entry name" value="Integrase-like_cat_sf"/>
</dbReference>
<comment type="caution">
    <text evidence="12">The sequence shown here is derived from an EMBL/GenBank/DDBJ whole genome shotgun (WGS) entry which is preliminary data.</text>
</comment>
<dbReference type="EMBL" id="JACBYF010000017">
    <property type="protein sequence ID" value="NYS47909.1"/>
    <property type="molecule type" value="Genomic_DNA"/>
</dbReference>
<evidence type="ECO:0000313" key="12">
    <source>
        <dbReference type="EMBL" id="NYS47909.1"/>
    </source>
</evidence>
<keyword evidence="13" id="KW-1185">Reference proteome</keyword>
<dbReference type="InterPro" id="IPR050090">
    <property type="entry name" value="Tyrosine_recombinase_XerCD"/>
</dbReference>
<evidence type="ECO:0000313" key="13">
    <source>
        <dbReference type="Proteomes" id="UP000531840"/>
    </source>
</evidence>
<evidence type="ECO:0000256" key="2">
    <source>
        <dbReference type="ARBA" id="ARBA00022490"/>
    </source>
</evidence>
<evidence type="ECO:0000256" key="7">
    <source>
        <dbReference type="ARBA" id="ARBA00023172"/>
    </source>
</evidence>
<dbReference type="Gene3D" id="1.10.443.10">
    <property type="entry name" value="Intergrase catalytic core"/>
    <property type="match status" value="1"/>
</dbReference>
<dbReference type="Pfam" id="PF00589">
    <property type="entry name" value="Phage_integrase"/>
    <property type="match status" value="1"/>
</dbReference>
<evidence type="ECO:0000256" key="6">
    <source>
        <dbReference type="ARBA" id="ARBA00023125"/>
    </source>
</evidence>
<keyword evidence="7" id="KW-0233">DNA recombination</keyword>
<evidence type="ECO:0000256" key="8">
    <source>
        <dbReference type="ARBA" id="ARBA00023306"/>
    </source>
</evidence>
<sequence length="297" mass="35328">MEYNTISQYLLYCKIYKRLNYKTIKSYKIDIEQFYNSNYKDVIVYINNLSASNIKITTLKRKIASLKTFYAYLYENKFISYNPFYNHRFNFRKEKILPKIIPTEDLIKIYDYLSKEVLLSKSEFFKMKSVRNLLIISLLISTGLRISELCSISLEQIDIINRNINIMGKGKKERIIFIGDDNTYNLLVEYINKYHRKDQYFLFVGKNNNALTEQSIRLLLNIIENKLKLSKHITPHMFRHSFATMLLDNGVDIRYIQHILGHSSISVTQIYTHVSQNKQQEILSKSNPIKKLYNDKF</sequence>
<dbReference type="PROSITE" id="PS51900">
    <property type="entry name" value="CB"/>
    <property type="match status" value="1"/>
</dbReference>
<evidence type="ECO:0000256" key="9">
    <source>
        <dbReference type="PROSITE-ProRule" id="PRU01248"/>
    </source>
</evidence>
<keyword evidence="4" id="KW-0159">Chromosome partition</keyword>